<keyword evidence="2" id="KW-0472">Membrane</keyword>
<dbReference type="eggNOG" id="COG4549">
    <property type="taxonomic scope" value="Bacteria"/>
</dbReference>
<dbReference type="Proteomes" id="UP000019277">
    <property type="component" value="Unassembled WGS sequence"/>
</dbReference>
<gene>
    <name evidence="5" type="ORF">UO65_3585</name>
</gene>
<dbReference type="EMBL" id="AYXG01000130">
    <property type="protein sequence ID" value="EWC61104.1"/>
    <property type="molecule type" value="Genomic_DNA"/>
</dbReference>
<dbReference type="InterPro" id="IPR012533">
    <property type="entry name" value="YcnI-copper_dom"/>
</dbReference>
<dbReference type="Pfam" id="PF07987">
    <property type="entry name" value="DUF1775"/>
    <property type="match status" value="1"/>
</dbReference>
<sequence length="290" mass="29075">MAYRRKALPRGLSALLAAVLGAIALSSPATAQVSIVPDRADGGGTRTFAFRLANERTDTKSTRLELVFPATPPVPYVKVASAPGWTATIRPRPLDPPVEADGKVIREVVGALVFEGGAIGPRQFEQFLVTMGPLPAEGRLLLGATQTFANGAVSRWDQNTAPAPVINFGAGSGAGGGAAPAAVAPAGEVDAAQPFQVVDTAAPADQGARSAGTTGGPPFAVLWGALGLALAVIAVVGYRSHRRGLSTAAAEPDTAESDTAKSAADEPDTAGPGAAGPKAGRVEESGVGAE</sequence>
<evidence type="ECO:0000313" key="5">
    <source>
        <dbReference type="EMBL" id="EWC61104.1"/>
    </source>
</evidence>
<feature type="transmembrane region" description="Helical" evidence="2">
    <location>
        <begin position="219"/>
        <end position="238"/>
    </location>
</feature>
<dbReference type="AlphaFoldDB" id="W7J4T7"/>
<dbReference type="STRING" id="909613.UO65_3585"/>
<evidence type="ECO:0000259" key="4">
    <source>
        <dbReference type="Pfam" id="PF07987"/>
    </source>
</evidence>
<dbReference type="OrthoDB" id="9810871at2"/>
<keyword evidence="3" id="KW-0732">Signal</keyword>
<proteinExistence type="predicted"/>
<dbReference type="InterPro" id="IPR038507">
    <property type="entry name" value="YcnI-like_sf"/>
</dbReference>
<reference evidence="5 6" key="1">
    <citation type="journal article" date="2014" name="Genome Announc.">
        <title>Draft Genome Sequence of the Antitrypanosomally Active Sponge-Associated Bacterium Actinokineospora sp. Strain EG49.</title>
        <authorList>
            <person name="Harjes J."/>
            <person name="Ryu T."/>
            <person name="Abdelmohsen U.R."/>
            <person name="Moitinho-Silva L."/>
            <person name="Horn H."/>
            <person name="Ravasi T."/>
            <person name="Hentschel U."/>
        </authorList>
    </citation>
    <scope>NUCLEOTIDE SEQUENCE [LARGE SCALE GENOMIC DNA]</scope>
    <source>
        <strain evidence="5 6">EG49</strain>
    </source>
</reference>
<feature type="domain" description="YncI copper-binding" evidence="4">
    <location>
        <begin position="33"/>
        <end position="161"/>
    </location>
</feature>
<accession>W7J4T7</accession>
<keyword evidence="2" id="KW-0812">Transmembrane</keyword>
<comment type="caution">
    <text evidence="5">The sequence shown here is derived from an EMBL/GenBank/DDBJ whole genome shotgun (WGS) entry which is preliminary data.</text>
</comment>
<dbReference type="Gene3D" id="2.60.40.2230">
    <property type="entry name" value="Uncharacterised protein YcnI-like PF07987, DUF1775"/>
    <property type="match status" value="1"/>
</dbReference>
<feature type="signal peptide" evidence="3">
    <location>
        <begin position="1"/>
        <end position="31"/>
    </location>
</feature>
<feature type="compositionally biased region" description="Low complexity" evidence="1">
    <location>
        <begin position="269"/>
        <end position="279"/>
    </location>
</feature>
<keyword evidence="2" id="KW-1133">Transmembrane helix</keyword>
<protein>
    <submittedName>
        <fullName evidence="5">Conserved membrane protein in copper uptake, YcnI</fullName>
    </submittedName>
</protein>
<name>W7J4T7_9PSEU</name>
<evidence type="ECO:0000313" key="6">
    <source>
        <dbReference type="Proteomes" id="UP000019277"/>
    </source>
</evidence>
<dbReference type="PATRIC" id="fig|909613.9.peg.3584"/>
<feature type="chain" id="PRO_5004894437" evidence="3">
    <location>
        <begin position="32"/>
        <end position="290"/>
    </location>
</feature>
<keyword evidence="6" id="KW-1185">Reference proteome</keyword>
<evidence type="ECO:0000256" key="2">
    <source>
        <dbReference type="SAM" id="Phobius"/>
    </source>
</evidence>
<dbReference type="RefSeq" id="WP_052021286.1">
    <property type="nucleotide sequence ID" value="NZ_AYXG01000130.1"/>
</dbReference>
<evidence type="ECO:0000256" key="3">
    <source>
        <dbReference type="SAM" id="SignalP"/>
    </source>
</evidence>
<evidence type="ECO:0000256" key="1">
    <source>
        <dbReference type="SAM" id="MobiDB-lite"/>
    </source>
</evidence>
<organism evidence="5 6">
    <name type="scientific">Actinokineospora spheciospongiae</name>
    <dbReference type="NCBI Taxonomy" id="909613"/>
    <lineage>
        <taxon>Bacteria</taxon>
        <taxon>Bacillati</taxon>
        <taxon>Actinomycetota</taxon>
        <taxon>Actinomycetes</taxon>
        <taxon>Pseudonocardiales</taxon>
        <taxon>Pseudonocardiaceae</taxon>
        <taxon>Actinokineospora</taxon>
    </lineage>
</organism>
<feature type="region of interest" description="Disordered" evidence="1">
    <location>
        <begin position="244"/>
        <end position="290"/>
    </location>
</feature>